<feature type="transmembrane region" description="Helical" evidence="6">
    <location>
        <begin position="285"/>
        <end position="310"/>
    </location>
</feature>
<dbReference type="Pfam" id="PF00753">
    <property type="entry name" value="Lactamase_B"/>
    <property type="match status" value="1"/>
</dbReference>
<evidence type="ECO:0000256" key="5">
    <source>
        <dbReference type="ARBA" id="ARBA00023136"/>
    </source>
</evidence>
<gene>
    <name evidence="9" type="ORF">JQC93_10395</name>
</gene>
<reference evidence="9 10" key="1">
    <citation type="submission" date="2021-02" db="EMBL/GenBank/DDBJ databases">
        <authorList>
            <person name="Park J.-S."/>
        </authorList>
    </citation>
    <scope>NUCLEOTIDE SEQUENCE [LARGE SCALE GENOMIC DNA]</scope>
    <source>
        <strain evidence="9 10">188UL20-2</strain>
    </source>
</reference>
<evidence type="ECO:0000259" key="7">
    <source>
        <dbReference type="Pfam" id="PF00753"/>
    </source>
</evidence>
<dbReference type="EMBL" id="JAFEUM010000003">
    <property type="protein sequence ID" value="MBM7036809.1"/>
    <property type="molecule type" value="Genomic_DNA"/>
</dbReference>
<feature type="transmembrane region" description="Helical" evidence="6">
    <location>
        <begin position="213"/>
        <end position="231"/>
    </location>
</feature>
<comment type="subcellular location">
    <subcellularLocation>
        <location evidence="1">Cell membrane</location>
        <topology evidence="1">Multi-pass membrane protein</topology>
    </subcellularLocation>
</comment>
<keyword evidence="4 6" id="KW-1133">Transmembrane helix</keyword>
<dbReference type="InterPro" id="IPR036866">
    <property type="entry name" value="RibonucZ/Hydroxyglut_hydro"/>
</dbReference>
<feature type="transmembrane region" description="Helical" evidence="6">
    <location>
        <begin position="187"/>
        <end position="206"/>
    </location>
</feature>
<dbReference type="Proteomes" id="UP000809621">
    <property type="component" value="Unassembled WGS sequence"/>
</dbReference>
<dbReference type="InterPro" id="IPR004797">
    <property type="entry name" value="Competence_ComEC/Rec2"/>
</dbReference>
<evidence type="ECO:0000313" key="10">
    <source>
        <dbReference type="Proteomes" id="UP000809621"/>
    </source>
</evidence>
<keyword evidence="2" id="KW-1003">Cell membrane</keyword>
<evidence type="ECO:0000256" key="4">
    <source>
        <dbReference type="ARBA" id="ARBA00022989"/>
    </source>
</evidence>
<proteinExistence type="predicted"/>
<feature type="transmembrane region" description="Helical" evidence="6">
    <location>
        <begin position="377"/>
        <end position="396"/>
    </location>
</feature>
<evidence type="ECO:0000313" key="9">
    <source>
        <dbReference type="EMBL" id="MBM7036809.1"/>
    </source>
</evidence>
<feature type="transmembrane region" description="Helical" evidence="6">
    <location>
        <begin position="351"/>
        <end position="371"/>
    </location>
</feature>
<evidence type="ECO:0000256" key="1">
    <source>
        <dbReference type="ARBA" id="ARBA00004651"/>
    </source>
</evidence>
<dbReference type="InterPro" id="IPR001279">
    <property type="entry name" value="Metallo-B-lactamas"/>
</dbReference>
<dbReference type="SUPFAM" id="SSF56281">
    <property type="entry name" value="Metallo-hydrolase/oxidoreductase"/>
    <property type="match status" value="1"/>
</dbReference>
<dbReference type="InterPro" id="IPR004477">
    <property type="entry name" value="ComEC_N"/>
</dbReference>
<dbReference type="Pfam" id="PF03772">
    <property type="entry name" value="Competence"/>
    <property type="match status" value="1"/>
</dbReference>
<evidence type="ECO:0000259" key="8">
    <source>
        <dbReference type="Pfam" id="PF03772"/>
    </source>
</evidence>
<organism evidence="9 10">
    <name type="scientific">Vibrio ulleungensis</name>
    <dbReference type="NCBI Taxonomy" id="2807619"/>
    <lineage>
        <taxon>Bacteria</taxon>
        <taxon>Pseudomonadati</taxon>
        <taxon>Pseudomonadota</taxon>
        <taxon>Gammaproteobacteria</taxon>
        <taxon>Vibrionales</taxon>
        <taxon>Vibrionaceae</taxon>
        <taxon>Vibrio</taxon>
    </lineage>
</organism>
<dbReference type="CDD" id="cd07731">
    <property type="entry name" value="ComA-like_MBL-fold"/>
    <property type="match status" value="1"/>
</dbReference>
<evidence type="ECO:0000256" key="3">
    <source>
        <dbReference type="ARBA" id="ARBA00022692"/>
    </source>
</evidence>
<protein>
    <submittedName>
        <fullName evidence="9">DNA internalization-related competence protein ComEC/Rec2</fullName>
    </submittedName>
</protein>
<feature type="transmembrane region" description="Helical" evidence="6">
    <location>
        <begin position="156"/>
        <end position="175"/>
    </location>
</feature>
<keyword evidence="3 6" id="KW-0812">Transmembrane</keyword>
<feature type="transmembrane region" description="Helical" evidence="6">
    <location>
        <begin position="316"/>
        <end position="339"/>
    </location>
</feature>
<sequence length="691" mass="77432">MDRNITITVEIDSYFKQNLHGVSGLVTVLGVGGVPLSWWQQFTVELSSGQNLFEMDEVWTLTGEFKPIVGVLNTKGFDRERAAFQKQIVAKFVVNDSEPMRLLHWGSSRSRLFAAFTQLSQHFNHNALMKALLFGVRGDITSDNWDRIAKHGLSHLFAISGLHIGLAFGTGYFLAWCSVPLCRFPYWTPYMVGFVAAVCLGYVSGLTLPTQRAVLALLVIVLWRLIRLKLPPLRALELLFYVVLIWRPSEVLGSTLWLSFGAVWLMIISRSFWLRPSYFHSLLRLQLCLVIGLMPLGLLGFGGASITGIITNLFAVPLLSAVLMPLLLASLLLVPATWVEVSLLADIAFTLLNWFLVLTDWCLAFLLYVIWWLPVVWWVPLLPLLPISAAVFGLSYRLSTPYLAMLWLCCLLSRSTDDKTLITVTVFDVGHGLAMAVVTDDIIVLYDTGNAWQKGSYADSIIIPFVYTHHRDKPIWLIVSHDDADHSAGAEQIIEEIKLERVLSPSVMVGRSPCVKGINKRIGSTNIDVVWPTMTKVRAYNPDSCVVRISVGKQSILLTGDIDKLAEYLLMQRSTPAQLQSDILSVPHHGSDSSSTEKLLRWVNPTWSVAGTDFNGRWGLPKASIKQRYQNHGSHWLDTGTCGAITLRGTHVGDHWLWESSSKRDHQAWYRGVLRDQSVQSVASCYRQLSQ</sequence>
<feature type="domain" description="Metallo-beta-lactamase" evidence="7">
    <location>
        <begin position="429"/>
        <end position="601"/>
    </location>
</feature>
<dbReference type="InterPro" id="IPR035681">
    <property type="entry name" value="ComA-like_MBL"/>
</dbReference>
<dbReference type="Gene3D" id="3.60.15.10">
    <property type="entry name" value="Ribonuclease Z/Hydroxyacylglutathione hydrolase-like"/>
    <property type="match status" value="1"/>
</dbReference>
<comment type="caution">
    <text evidence="9">The sequence shown here is derived from an EMBL/GenBank/DDBJ whole genome shotgun (WGS) entry which is preliminary data.</text>
</comment>
<feature type="domain" description="ComEC/Rec2-related protein" evidence="8">
    <location>
        <begin position="132"/>
        <end position="385"/>
    </location>
</feature>
<accession>A0ABS2HL72</accession>
<evidence type="ECO:0000256" key="6">
    <source>
        <dbReference type="SAM" id="Phobius"/>
    </source>
</evidence>
<evidence type="ECO:0000256" key="2">
    <source>
        <dbReference type="ARBA" id="ARBA00022475"/>
    </source>
</evidence>
<dbReference type="NCBIfam" id="TIGR00361">
    <property type="entry name" value="ComEC_Rec2"/>
    <property type="match status" value="1"/>
</dbReference>
<dbReference type="PANTHER" id="PTHR30619:SF1">
    <property type="entry name" value="RECOMBINATION PROTEIN 2"/>
    <property type="match status" value="1"/>
</dbReference>
<keyword evidence="10" id="KW-1185">Reference proteome</keyword>
<dbReference type="NCBIfam" id="TIGR00360">
    <property type="entry name" value="ComEC_N-term"/>
    <property type="match status" value="1"/>
</dbReference>
<dbReference type="InterPro" id="IPR052159">
    <property type="entry name" value="Competence_DNA_uptake"/>
</dbReference>
<name>A0ABS2HL72_9VIBR</name>
<dbReference type="PANTHER" id="PTHR30619">
    <property type="entry name" value="DNA INTERNALIZATION/COMPETENCE PROTEIN COMEC/REC2"/>
    <property type="match status" value="1"/>
</dbReference>
<keyword evidence="5 6" id="KW-0472">Membrane</keyword>
<feature type="transmembrane region" description="Helical" evidence="6">
    <location>
        <begin position="251"/>
        <end position="273"/>
    </location>
</feature>